<name>A0A8H2ZZ74_9AGAM</name>
<sequence>MATALASHGVSSLLIGNVQHWEETGARLESAIAAYLHSCLALEQATLTAPPVGIDHLPARLNRRIEYFHTLMTQPVAQSFASVARTRNKAVTPIYRMPSEILERIFDLAVKSAGHELPMKEATSASCLCLYRIVSVCSVWRKVGLSHPPLWTLAPVVHLNNSPSISLKSARYGLERAGQLGLHLAADLDIRIDHPMELLLIDFFNAIWFSFLHCESTLSIPSYAGAYPRFYIEVSNSGNL</sequence>
<reference evidence="1" key="1">
    <citation type="submission" date="2021-01" db="EMBL/GenBank/DDBJ databases">
        <authorList>
            <person name="Kaushik A."/>
        </authorList>
    </citation>
    <scope>NUCLEOTIDE SEQUENCE</scope>
    <source>
        <strain evidence="1">AG2-2IIIB</strain>
    </source>
</reference>
<comment type="caution">
    <text evidence="1">The sequence shown here is derived from an EMBL/GenBank/DDBJ whole genome shotgun (WGS) entry which is preliminary data.</text>
</comment>
<protein>
    <recommendedName>
        <fullName evidence="3">F-box domain-containing protein</fullName>
    </recommendedName>
</protein>
<evidence type="ECO:0000313" key="2">
    <source>
        <dbReference type="Proteomes" id="UP000663843"/>
    </source>
</evidence>
<organism evidence="1 2">
    <name type="scientific">Rhizoctonia solani</name>
    <dbReference type="NCBI Taxonomy" id="456999"/>
    <lineage>
        <taxon>Eukaryota</taxon>
        <taxon>Fungi</taxon>
        <taxon>Dikarya</taxon>
        <taxon>Basidiomycota</taxon>
        <taxon>Agaricomycotina</taxon>
        <taxon>Agaricomycetes</taxon>
        <taxon>Cantharellales</taxon>
        <taxon>Ceratobasidiaceae</taxon>
        <taxon>Rhizoctonia</taxon>
    </lineage>
</organism>
<evidence type="ECO:0000313" key="1">
    <source>
        <dbReference type="EMBL" id="CAE6361019.1"/>
    </source>
</evidence>
<dbReference type="Proteomes" id="UP000663843">
    <property type="component" value="Unassembled WGS sequence"/>
</dbReference>
<proteinExistence type="predicted"/>
<evidence type="ECO:0008006" key="3">
    <source>
        <dbReference type="Google" id="ProtNLM"/>
    </source>
</evidence>
<dbReference type="AlphaFoldDB" id="A0A8H2ZZ74"/>
<accession>A0A8H2ZZ74</accession>
<dbReference type="EMBL" id="CAJMWT010000886">
    <property type="protein sequence ID" value="CAE6361019.1"/>
    <property type="molecule type" value="Genomic_DNA"/>
</dbReference>
<gene>
    <name evidence="1" type="ORF">RDB_LOCUS12117</name>
</gene>